<evidence type="ECO:0000313" key="1">
    <source>
        <dbReference type="EMBL" id="MDA0140901.1"/>
    </source>
</evidence>
<name>A0ABT4RRL8_9ACTN</name>
<dbReference type="Proteomes" id="UP001147700">
    <property type="component" value="Unassembled WGS sequence"/>
</dbReference>
<reference evidence="1" key="1">
    <citation type="submission" date="2022-10" db="EMBL/GenBank/DDBJ databases">
        <title>The WGS of Solirubrobacter sp. CPCC 204708.</title>
        <authorList>
            <person name="Jiang Z."/>
        </authorList>
    </citation>
    <scope>NUCLEOTIDE SEQUENCE</scope>
    <source>
        <strain evidence="1">CPCC 204708</strain>
    </source>
</reference>
<organism evidence="1 2">
    <name type="scientific">Solirubrobacter deserti</name>
    <dbReference type="NCBI Taxonomy" id="2282478"/>
    <lineage>
        <taxon>Bacteria</taxon>
        <taxon>Bacillati</taxon>
        <taxon>Actinomycetota</taxon>
        <taxon>Thermoleophilia</taxon>
        <taxon>Solirubrobacterales</taxon>
        <taxon>Solirubrobacteraceae</taxon>
        <taxon>Solirubrobacter</taxon>
    </lineage>
</organism>
<gene>
    <name evidence="1" type="ORF">OJ962_25620</name>
</gene>
<sequence>MAAPERIEDARAPESPVAAAAPALAAAAPVSAPAGPGSMGVDQVLNLQQSIGNAAISSYLGAAAPGGAAPPAPPPAAPVAADTAIMHGLRAIAGERANGAAAPGKSEA</sequence>
<evidence type="ECO:0000313" key="2">
    <source>
        <dbReference type="Proteomes" id="UP001147700"/>
    </source>
</evidence>
<accession>A0ABT4RRL8</accession>
<proteinExistence type="predicted"/>
<protein>
    <submittedName>
        <fullName evidence="1">Uncharacterized protein</fullName>
    </submittedName>
</protein>
<feature type="non-terminal residue" evidence="1">
    <location>
        <position position="108"/>
    </location>
</feature>
<dbReference type="EMBL" id="JAPCID010000046">
    <property type="protein sequence ID" value="MDA0140901.1"/>
    <property type="molecule type" value="Genomic_DNA"/>
</dbReference>
<keyword evidence="2" id="KW-1185">Reference proteome</keyword>
<comment type="caution">
    <text evidence="1">The sequence shown here is derived from an EMBL/GenBank/DDBJ whole genome shotgun (WGS) entry which is preliminary data.</text>
</comment>